<dbReference type="OrthoDB" id="538336at2759"/>
<dbReference type="GO" id="GO:0005777">
    <property type="term" value="C:peroxisome"/>
    <property type="evidence" value="ECO:0007669"/>
    <property type="project" value="InterPro"/>
</dbReference>
<dbReference type="GO" id="GO:0003997">
    <property type="term" value="F:acyl-CoA oxidase activity"/>
    <property type="evidence" value="ECO:0007669"/>
    <property type="project" value="InterPro"/>
</dbReference>
<dbReference type="InParanoid" id="A0A0C2ZQL8"/>
<reference evidence="2" key="2">
    <citation type="submission" date="2015-01" db="EMBL/GenBank/DDBJ databases">
        <title>Evolutionary Origins and Diversification of the Mycorrhizal Mutualists.</title>
        <authorList>
            <consortium name="DOE Joint Genome Institute"/>
            <consortium name="Mycorrhizal Genomics Consortium"/>
            <person name="Kohler A."/>
            <person name="Kuo A."/>
            <person name="Nagy L.G."/>
            <person name="Floudas D."/>
            <person name="Copeland A."/>
            <person name="Barry K.W."/>
            <person name="Cichocki N."/>
            <person name="Veneault-Fourrey C."/>
            <person name="LaButti K."/>
            <person name="Lindquist E.A."/>
            <person name="Lipzen A."/>
            <person name="Lundell T."/>
            <person name="Morin E."/>
            <person name="Murat C."/>
            <person name="Riley R."/>
            <person name="Ohm R."/>
            <person name="Sun H."/>
            <person name="Tunlid A."/>
            <person name="Henrissat B."/>
            <person name="Grigoriev I.V."/>
            <person name="Hibbett D.S."/>
            <person name="Martin F."/>
        </authorList>
    </citation>
    <scope>NUCLEOTIDE SEQUENCE [LARGE SCALE GENOMIC DNA]</scope>
    <source>
        <strain evidence="2">Foug A</strain>
    </source>
</reference>
<gene>
    <name evidence="1" type="ORF">SCLCIDRAFT_333303</name>
</gene>
<protein>
    <recommendedName>
        <fullName evidence="3">Acyl-CoA oxidase</fullName>
    </recommendedName>
</protein>
<dbReference type="STRING" id="1036808.A0A0C2ZQL8"/>
<dbReference type="PANTHER" id="PTHR10909:SF382">
    <property type="entry name" value="ACYL-COENZYME A OXIDASE"/>
    <property type="match status" value="1"/>
</dbReference>
<sequence>MSSQLNRHPLFTTRTEFLTVDERVSLSYKRARLIMQTYNLSITDVQFCSQRYWAMMTDPIMSLDTAMFTILAAHVGLAIGTLSRHLKRRPDLRGLVNRLLRFETVGIYLLTERGHGLDAFNIETTATKTPRGFVINTPREEASKFMPASTPAFGFPKVALVMAKLIVDGEDHGSRFFIVPVCNEREMYRGVESIRLGPRSGTSPLDFSVTRFNNVLVPHSALVSSKLGDYSMPKFPLQAWWDEVWRIPYGTMAVTAPWISSIKAAAYIAGKYSMHRCITGKEDRPLPIISFRTQQWPIAQATAVAHVMSTWYPFAIQQTMDMSLDHRVRHGIAVVAKTTACRHFQRCVPEVAERCGAQGTFEHNYMARIENDGKGVIIAEGDILTLCIRLFSELVQKKYRIPLPDPSESLLAQHAHSILEENMDLLRQMPDGHRSNAFNSLLLPQSEAVIEAIGHALAYSAALHSGLPKQILDIYECAVIRRDPAWYSENAGLTRLAQRIREDKAVSAAMPHLEGYLDDLGIEEYVLAPIVSDKAWKEYVGAMPVYRGNAVPESFDQVQATL</sequence>
<dbReference type="SUPFAM" id="SSF56645">
    <property type="entry name" value="Acyl-CoA dehydrogenase NM domain-like"/>
    <property type="match status" value="1"/>
</dbReference>
<reference evidence="1 2" key="1">
    <citation type="submission" date="2014-04" db="EMBL/GenBank/DDBJ databases">
        <authorList>
            <consortium name="DOE Joint Genome Institute"/>
            <person name="Kuo A."/>
            <person name="Kohler A."/>
            <person name="Nagy L.G."/>
            <person name="Floudas D."/>
            <person name="Copeland A."/>
            <person name="Barry K.W."/>
            <person name="Cichocki N."/>
            <person name="Veneault-Fourrey C."/>
            <person name="LaButti K."/>
            <person name="Lindquist E.A."/>
            <person name="Lipzen A."/>
            <person name="Lundell T."/>
            <person name="Morin E."/>
            <person name="Murat C."/>
            <person name="Sun H."/>
            <person name="Tunlid A."/>
            <person name="Henrissat B."/>
            <person name="Grigoriev I.V."/>
            <person name="Hibbett D.S."/>
            <person name="Martin F."/>
            <person name="Nordberg H.P."/>
            <person name="Cantor M.N."/>
            <person name="Hua S.X."/>
        </authorList>
    </citation>
    <scope>NUCLEOTIDE SEQUENCE [LARGE SCALE GENOMIC DNA]</scope>
    <source>
        <strain evidence="1 2">Foug A</strain>
    </source>
</reference>
<evidence type="ECO:0000313" key="1">
    <source>
        <dbReference type="EMBL" id="KIM54912.1"/>
    </source>
</evidence>
<dbReference type="PANTHER" id="PTHR10909">
    <property type="entry name" value="ELECTRON TRANSPORT OXIDOREDUCTASE"/>
    <property type="match status" value="1"/>
</dbReference>
<dbReference type="EMBL" id="KN822144">
    <property type="protein sequence ID" value="KIM54912.1"/>
    <property type="molecule type" value="Genomic_DNA"/>
</dbReference>
<dbReference type="GO" id="GO:0033540">
    <property type="term" value="P:fatty acid beta-oxidation using acyl-CoA oxidase"/>
    <property type="evidence" value="ECO:0007669"/>
    <property type="project" value="TreeGrafter"/>
</dbReference>
<proteinExistence type="predicted"/>
<dbReference type="InterPro" id="IPR046373">
    <property type="entry name" value="Acyl-CoA_Oxase/DH_mid-dom_sf"/>
</dbReference>
<dbReference type="Gene3D" id="2.40.110.10">
    <property type="entry name" value="Butyryl-CoA Dehydrogenase, subunit A, domain 2"/>
    <property type="match status" value="1"/>
</dbReference>
<dbReference type="InterPro" id="IPR036250">
    <property type="entry name" value="AcylCo_DH-like_C"/>
</dbReference>
<dbReference type="InterPro" id="IPR012258">
    <property type="entry name" value="Acyl-CoA_oxidase"/>
</dbReference>
<dbReference type="Gene3D" id="1.20.140.10">
    <property type="entry name" value="Butyryl-CoA Dehydrogenase, subunit A, domain 3"/>
    <property type="match status" value="1"/>
</dbReference>
<dbReference type="AlphaFoldDB" id="A0A0C2ZQL8"/>
<evidence type="ECO:0000313" key="2">
    <source>
        <dbReference type="Proteomes" id="UP000053989"/>
    </source>
</evidence>
<dbReference type="GO" id="GO:0055088">
    <property type="term" value="P:lipid homeostasis"/>
    <property type="evidence" value="ECO:0007669"/>
    <property type="project" value="TreeGrafter"/>
</dbReference>
<organism evidence="1 2">
    <name type="scientific">Scleroderma citrinum Foug A</name>
    <dbReference type="NCBI Taxonomy" id="1036808"/>
    <lineage>
        <taxon>Eukaryota</taxon>
        <taxon>Fungi</taxon>
        <taxon>Dikarya</taxon>
        <taxon>Basidiomycota</taxon>
        <taxon>Agaricomycotina</taxon>
        <taxon>Agaricomycetes</taxon>
        <taxon>Agaricomycetidae</taxon>
        <taxon>Boletales</taxon>
        <taxon>Sclerodermatineae</taxon>
        <taxon>Sclerodermataceae</taxon>
        <taxon>Scleroderma</taxon>
    </lineage>
</organism>
<dbReference type="GO" id="GO:0005504">
    <property type="term" value="F:fatty acid binding"/>
    <property type="evidence" value="ECO:0007669"/>
    <property type="project" value="TreeGrafter"/>
</dbReference>
<keyword evidence="2" id="KW-1185">Reference proteome</keyword>
<dbReference type="GO" id="GO:0071949">
    <property type="term" value="F:FAD binding"/>
    <property type="evidence" value="ECO:0007669"/>
    <property type="project" value="InterPro"/>
</dbReference>
<evidence type="ECO:0008006" key="3">
    <source>
        <dbReference type="Google" id="ProtNLM"/>
    </source>
</evidence>
<accession>A0A0C2ZQL8</accession>
<dbReference type="Proteomes" id="UP000053989">
    <property type="component" value="Unassembled WGS sequence"/>
</dbReference>
<name>A0A0C2ZQL8_9AGAM</name>
<dbReference type="HOGENOM" id="CLU_028041_1_0_1"/>
<dbReference type="InterPro" id="IPR009100">
    <property type="entry name" value="AcylCoA_DH/oxidase_NM_dom_sf"/>
</dbReference>
<dbReference type="SUPFAM" id="SSF47203">
    <property type="entry name" value="Acyl-CoA dehydrogenase C-terminal domain-like"/>
    <property type="match status" value="1"/>
</dbReference>